<protein>
    <submittedName>
        <fullName evidence="1">Uncharacterized protein</fullName>
    </submittedName>
</protein>
<dbReference type="Proteomes" id="UP000252519">
    <property type="component" value="Unassembled WGS sequence"/>
</dbReference>
<organism evidence="1 2">
    <name type="scientific">Ancylostoma caninum</name>
    <name type="common">Dog hookworm</name>
    <dbReference type="NCBI Taxonomy" id="29170"/>
    <lineage>
        <taxon>Eukaryota</taxon>
        <taxon>Metazoa</taxon>
        <taxon>Ecdysozoa</taxon>
        <taxon>Nematoda</taxon>
        <taxon>Chromadorea</taxon>
        <taxon>Rhabditida</taxon>
        <taxon>Rhabditina</taxon>
        <taxon>Rhabditomorpha</taxon>
        <taxon>Strongyloidea</taxon>
        <taxon>Ancylostomatidae</taxon>
        <taxon>Ancylostomatinae</taxon>
        <taxon>Ancylostoma</taxon>
    </lineage>
</organism>
<keyword evidence="2" id="KW-1185">Reference proteome</keyword>
<evidence type="ECO:0000313" key="1">
    <source>
        <dbReference type="EMBL" id="RCN43231.1"/>
    </source>
</evidence>
<comment type="caution">
    <text evidence="1">The sequence shown here is derived from an EMBL/GenBank/DDBJ whole genome shotgun (WGS) entry which is preliminary data.</text>
</comment>
<dbReference type="EMBL" id="JOJR01000165">
    <property type="protein sequence ID" value="RCN43231.1"/>
    <property type="molecule type" value="Genomic_DNA"/>
</dbReference>
<name>A0A368GFR9_ANCCA</name>
<dbReference type="OrthoDB" id="5850077at2759"/>
<evidence type="ECO:0000313" key="2">
    <source>
        <dbReference type="Proteomes" id="UP000252519"/>
    </source>
</evidence>
<sequence length="116" mass="13882">MWCDSVRKRWRSTYPTHEEIMKKSLAYFAYLEKNMIEYDKKAKRYLRKTGIVRPEYDDLDEADTSNQSGRHRIDPACVHKRDDDDMPVICYNLYCKSHAKCTCQPLRRVIQTITID</sequence>
<accession>A0A368GFR9</accession>
<gene>
    <name evidence="1" type="ORF">ANCCAN_10806</name>
</gene>
<proteinExistence type="predicted"/>
<dbReference type="AlphaFoldDB" id="A0A368GFR9"/>
<reference evidence="1 2" key="1">
    <citation type="submission" date="2014-10" db="EMBL/GenBank/DDBJ databases">
        <title>Draft genome of the hookworm Ancylostoma caninum.</title>
        <authorList>
            <person name="Mitreva M."/>
        </authorList>
    </citation>
    <scope>NUCLEOTIDE SEQUENCE [LARGE SCALE GENOMIC DNA]</scope>
    <source>
        <strain evidence="1 2">Baltimore</strain>
    </source>
</reference>